<name>A0A5C6AJW3_9BACT</name>
<evidence type="ECO:0000259" key="10">
    <source>
        <dbReference type="PROSITE" id="PS50112"/>
    </source>
</evidence>
<proteinExistence type="predicted"/>
<keyword evidence="4 11" id="KW-0808">Transferase</keyword>
<evidence type="ECO:0000256" key="3">
    <source>
        <dbReference type="ARBA" id="ARBA00022553"/>
    </source>
</evidence>
<dbReference type="GO" id="GO:0004673">
    <property type="term" value="F:protein histidine kinase activity"/>
    <property type="evidence" value="ECO:0007669"/>
    <property type="project" value="UniProtKB-EC"/>
</dbReference>
<dbReference type="PANTHER" id="PTHR43065">
    <property type="entry name" value="SENSOR HISTIDINE KINASE"/>
    <property type="match status" value="1"/>
</dbReference>
<evidence type="ECO:0000256" key="6">
    <source>
        <dbReference type="ARBA" id="ARBA00022777"/>
    </source>
</evidence>
<keyword evidence="8" id="KW-0902">Two-component regulatory system</keyword>
<dbReference type="Proteomes" id="UP000317421">
    <property type="component" value="Unassembled WGS sequence"/>
</dbReference>
<dbReference type="GO" id="GO:0006355">
    <property type="term" value="P:regulation of DNA-templated transcription"/>
    <property type="evidence" value="ECO:0007669"/>
    <property type="project" value="InterPro"/>
</dbReference>
<dbReference type="InterPro" id="IPR000014">
    <property type="entry name" value="PAS"/>
</dbReference>
<dbReference type="GO" id="GO:0005524">
    <property type="term" value="F:ATP binding"/>
    <property type="evidence" value="ECO:0007669"/>
    <property type="project" value="UniProtKB-KW"/>
</dbReference>
<dbReference type="Gene3D" id="3.30.450.20">
    <property type="entry name" value="PAS domain"/>
    <property type="match status" value="1"/>
</dbReference>
<dbReference type="Gene3D" id="1.10.287.130">
    <property type="match status" value="1"/>
</dbReference>
<reference evidence="11 12" key="1">
    <citation type="submission" date="2019-02" db="EMBL/GenBank/DDBJ databases">
        <title>Deep-cultivation of Planctomycetes and their phenomic and genomic characterization uncovers novel biology.</title>
        <authorList>
            <person name="Wiegand S."/>
            <person name="Jogler M."/>
            <person name="Boedeker C."/>
            <person name="Pinto D."/>
            <person name="Vollmers J."/>
            <person name="Rivas-Marin E."/>
            <person name="Kohn T."/>
            <person name="Peeters S.H."/>
            <person name="Heuer A."/>
            <person name="Rast P."/>
            <person name="Oberbeckmann S."/>
            <person name="Bunk B."/>
            <person name="Jeske O."/>
            <person name="Meyerdierks A."/>
            <person name="Storesund J.E."/>
            <person name="Kallscheuer N."/>
            <person name="Luecker S."/>
            <person name="Lage O.M."/>
            <person name="Pohl T."/>
            <person name="Merkel B.J."/>
            <person name="Hornburger P."/>
            <person name="Mueller R.-W."/>
            <person name="Bruemmer F."/>
            <person name="Labrenz M."/>
            <person name="Spormann A.M."/>
            <person name="Op Den Camp H."/>
            <person name="Overmann J."/>
            <person name="Amann R."/>
            <person name="Jetten M.S.M."/>
            <person name="Mascher T."/>
            <person name="Medema M.H."/>
            <person name="Devos D.P."/>
            <person name="Kaster A.-K."/>
            <person name="Ovreas L."/>
            <person name="Rohde M."/>
            <person name="Galperin M.Y."/>
            <person name="Jogler C."/>
        </authorList>
    </citation>
    <scope>NUCLEOTIDE SEQUENCE [LARGE SCALE GENOMIC DNA]</scope>
    <source>
        <strain evidence="11 12">Pla108</strain>
    </source>
</reference>
<dbReference type="PROSITE" id="PS50109">
    <property type="entry name" value="HIS_KIN"/>
    <property type="match status" value="1"/>
</dbReference>
<dbReference type="SMART" id="SM00387">
    <property type="entry name" value="HATPase_c"/>
    <property type="match status" value="1"/>
</dbReference>
<dbReference type="InterPro" id="IPR036890">
    <property type="entry name" value="HATPase_C_sf"/>
</dbReference>
<dbReference type="Pfam" id="PF00989">
    <property type="entry name" value="PAS"/>
    <property type="match status" value="1"/>
</dbReference>
<dbReference type="InterPro" id="IPR003594">
    <property type="entry name" value="HATPase_dom"/>
</dbReference>
<dbReference type="OrthoDB" id="260274at2"/>
<evidence type="ECO:0000256" key="5">
    <source>
        <dbReference type="ARBA" id="ARBA00022741"/>
    </source>
</evidence>
<accession>A0A5C6AJW3</accession>
<keyword evidence="5" id="KW-0547">Nucleotide-binding</keyword>
<comment type="catalytic activity">
    <reaction evidence="1">
        <text>ATP + protein L-histidine = ADP + protein N-phospho-L-histidine.</text>
        <dbReference type="EC" id="2.7.13.3"/>
    </reaction>
</comment>
<dbReference type="SUPFAM" id="SSF55874">
    <property type="entry name" value="ATPase domain of HSP90 chaperone/DNA topoisomerase II/histidine kinase"/>
    <property type="match status" value="1"/>
</dbReference>
<dbReference type="PRINTS" id="PR00344">
    <property type="entry name" value="BCTRLSENSOR"/>
</dbReference>
<dbReference type="SMART" id="SM00091">
    <property type="entry name" value="PAS"/>
    <property type="match status" value="1"/>
</dbReference>
<dbReference type="CDD" id="cd00130">
    <property type="entry name" value="PAS"/>
    <property type="match status" value="1"/>
</dbReference>
<protein>
    <recommendedName>
        <fullName evidence="2">histidine kinase</fullName>
        <ecNumber evidence="2">2.7.13.3</ecNumber>
    </recommendedName>
</protein>
<dbReference type="InterPro" id="IPR035965">
    <property type="entry name" value="PAS-like_dom_sf"/>
</dbReference>
<keyword evidence="3" id="KW-0597">Phosphoprotein</keyword>
<evidence type="ECO:0000259" key="9">
    <source>
        <dbReference type="PROSITE" id="PS50109"/>
    </source>
</evidence>
<dbReference type="PROSITE" id="PS50112">
    <property type="entry name" value="PAS"/>
    <property type="match status" value="1"/>
</dbReference>
<gene>
    <name evidence="11" type="primary">fixL_1</name>
    <name evidence="11" type="ORF">Pla108_02460</name>
</gene>
<dbReference type="Gene3D" id="3.30.565.10">
    <property type="entry name" value="Histidine kinase-like ATPase, C-terminal domain"/>
    <property type="match status" value="1"/>
</dbReference>
<evidence type="ECO:0000256" key="1">
    <source>
        <dbReference type="ARBA" id="ARBA00000085"/>
    </source>
</evidence>
<keyword evidence="6" id="KW-0418">Kinase</keyword>
<dbReference type="PANTHER" id="PTHR43065:SF46">
    <property type="entry name" value="C4-DICARBOXYLATE TRANSPORT SENSOR PROTEIN DCTB"/>
    <property type="match status" value="1"/>
</dbReference>
<dbReference type="AlphaFoldDB" id="A0A5C6AJW3"/>
<evidence type="ECO:0000256" key="4">
    <source>
        <dbReference type="ARBA" id="ARBA00022679"/>
    </source>
</evidence>
<dbReference type="Pfam" id="PF02518">
    <property type="entry name" value="HATPase_c"/>
    <property type="match status" value="1"/>
</dbReference>
<dbReference type="NCBIfam" id="TIGR00229">
    <property type="entry name" value="sensory_box"/>
    <property type="match status" value="1"/>
</dbReference>
<dbReference type="GO" id="GO:0000160">
    <property type="term" value="P:phosphorelay signal transduction system"/>
    <property type="evidence" value="ECO:0007669"/>
    <property type="project" value="UniProtKB-KW"/>
</dbReference>
<dbReference type="EC" id="2.7.13.3" evidence="2"/>
<evidence type="ECO:0000256" key="7">
    <source>
        <dbReference type="ARBA" id="ARBA00022840"/>
    </source>
</evidence>
<feature type="domain" description="PAS" evidence="10">
    <location>
        <begin position="41"/>
        <end position="91"/>
    </location>
</feature>
<dbReference type="EMBL" id="SJPR01000001">
    <property type="protein sequence ID" value="TWT99311.1"/>
    <property type="molecule type" value="Genomic_DNA"/>
</dbReference>
<dbReference type="InterPro" id="IPR004358">
    <property type="entry name" value="Sig_transdc_His_kin-like_C"/>
</dbReference>
<dbReference type="InterPro" id="IPR005467">
    <property type="entry name" value="His_kinase_dom"/>
</dbReference>
<feature type="domain" description="Histidine kinase" evidence="9">
    <location>
        <begin position="174"/>
        <end position="430"/>
    </location>
</feature>
<dbReference type="InterPro" id="IPR013767">
    <property type="entry name" value="PAS_fold"/>
</dbReference>
<dbReference type="RefSeq" id="WP_146441754.1">
    <property type="nucleotide sequence ID" value="NZ_SJPR01000001.1"/>
</dbReference>
<evidence type="ECO:0000313" key="11">
    <source>
        <dbReference type="EMBL" id="TWT99311.1"/>
    </source>
</evidence>
<keyword evidence="7" id="KW-0067">ATP-binding</keyword>
<sequence>MTALLVDPVAEAELEKLRAELREFEAAPTTPKCDPKGIDWREVINTSNDAFLSTDASGVLIEWNANAERLFGWSRDEVVGMSLDETILPGDPTTNRPGGLRLLAVDPKQGKRLEVNARCHDGGELPAEVSVTTMRHGASFVFNVFIHDISRRRELQSQLAHAQKLESIGQLSAGIAHEINTPTQYVGDNTRFVQEAVTDLLCAFEAYEALAEAVRTGGDAAAALTAAVQAAEEYDVAYLKEELGSAIDQSLEGIDRVATIVRAMKEFSHPGSAAKTPIDLAAAVQNTMTVATNEWKYVATIETDFDESLPAVPCLPGDFNQVVLNLIVNGAHAIREVVGDSGEKGVLRVATRREADEAVLSISDTGCGIPEAILGRVFDPFFTTKDVGVGTGQGLAIARSVIVDKHGGTIGVETRVGEGTTFVIRLPLGDET</sequence>
<organism evidence="11 12">
    <name type="scientific">Botrimarina colliarenosi</name>
    <dbReference type="NCBI Taxonomy" id="2528001"/>
    <lineage>
        <taxon>Bacteria</taxon>
        <taxon>Pseudomonadati</taxon>
        <taxon>Planctomycetota</taxon>
        <taxon>Planctomycetia</taxon>
        <taxon>Pirellulales</taxon>
        <taxon>Lacipirellulaceae</taxon>
        <taxon>Botrimarina</taxon>
    </lineage>
</organism>
<keyword evidence="12" id="KW-1185">Reference proteome</keyword>
<evidence type="ECO:0000256" key="2">
    <source>
        <dbReference type="ARBA" id="ARBA00012438"/>
    </source>
</evidence>
<evidence type="ECO:0000313" key="12">
    <source>
        <dbReference type="Proteomes" id="UP000317421"/>
    </source>
</evidence>
<evidence type="ECO:0000256" key="8">
    <source>
        <dbReference type="ARBA" id="ARBA00023012"/>
    </source>
</evidence>
<dbReference type="SUPFAM" id="SSF55785">
    <property type="entry name" value="PYP-like sensor domain (PAS domain)"/>
    <property type="match status" value="1"/>
</dbReference>
<comment type="caution">
    <text evidence="11">The sequence shown here is derived from an EMBL/GenBank/DDBJ whole genome shotgun (WGS) entry which is preliminary data.</text>
</comment>